<proteinExistence type="predicted"/>
<dbReference type="EMBL" id="LAZR01003585">
    <property type="protein sequence ID" value="KKN16732.1"/>
    <property type="molecule type" value="Genomic_DNA"/>
</dbReference>
<accession>A0A0F9NX84</accession>
<evidence type="ECO:0000313" key="1">
    <source>
        <dbReference type="EMBL" id="KKN16732.1"/>
    </source>
</evidence>
<reference evidence="1" key="1">
    <citation type="journal article" date="2015" name="Nature">
        <title>Complex archaea that bridge the gap between prokaryotes and eukaryotes.</title>
        <authorList>
            <person name="Spang A."/>
            <person name="Saw J.H."/>
            <person name="Jorgensen S.L."/>
            <person name="Zaremba-Niedzwiedzka K."/>
            <person name="Martijn J."/>
            <person name="Lind A.E."/>
            <person name="van Eijk R."/>
            <person name="Schleper C."/>
            <person name="Guy L."/>
            <person name="Ettema T.J."/>
        </authorList>
    </citation>
    <scope>NUCLEOTIDE SEQUENCE</scope>
</reference>
<dbReference type="AlphaFoldDB" id="A0A0F9NX84"/>
<name>A0A0F9NX84_9ZZZZ</name>
<organism evidence="1">
    <name type="scientific">marine sediment metagenome</name>
    <dbReference type="NCBI Taxonomy" id="412755"/>
    <lineage>
        <taxon>unclassified sequences</taxon>
        <taxon>metagenomes</taxon>
        <taxon>ecological metagenomes</taxon>
    </lineage>
</organism>
<dbReference type="SUPFAM" id="SSF56349">
    <property type="entry name" value="DNA breaking-rejoining enzymes"/>
    <property type="match status" value="1"/>
</dbReference>
<dbReference type="InterPro" id="IPR011010">
    <property type="entry name" value="DNA_brk_join_enz"/>
</dbReference>
<protein>
    <submittedName>
        <fullName evidence="1">Uncharacterized protein</fullName>
    </submittedName>
</protein>
<comment type="caution">
    <text evidence="1">The sequence shown here is derived from an EMBL/GenBank/DDBJ whole genome shotgun (WGS) entry which is preliminary data.</text>
</comment>
<dbReference type="Gene3D" id="1.10.132.120">
    <property type="match status" value="1"/>
</dbReference>
<dbReference type="GO" id="GO:0003677">
    <property type="term" value="F:DNA binding"/>
    <property type="evidence" value="ECO:0007669"/>
    <property type="project" value="InterPro"/>
</dbReference>
<gene>
    <name evidence="1" type="ORF">LCGC14_0972970</name>
</gene>
<sequence>MVAAELGNTPSVCRSYYVHPALFNRIDEKNLPNPNPLKDSKNQFGLSGEEKLARKVIGESY</sequence>